<keyword evidence="5" id="KW-1003">Cell membrane</keyword>
<evidence type="ECO:0000256" key="6">
    <source>
        <dbReference type="RuleBase" id="RU000471"/>
    </source>
</evidence>
<dbReference type="GO" id="GO:0003954">
    <property type="term" value="F:NADH dehydrogenase activity"/>
    <property type="evidence" value="ECO:0007669"/>
    <property type="project" value="TreeGrafter"/>
</dbReference>
<keyword evidence="5" id="KW-0830">Ubiquinone</keyword>
<feature type="signal peptide" evidence="7">
    <location>
        <begin position="1"/>
        <end position="22"/>
    </location>
</feature>
<dbReference type="PROSITE" id="PS00667">
    <property type="entry name" value="COMPLEX1_ND1_1"/>
    <property type="match status" value="1"/>
</dbReference>
<evidence type="ECO:0000256" key="5">
    <source>
        <dbReference type="HAMAP-Rule" id="MF_01350"/>
    </source>
</evidence>
<sequence length="385" mass="41881" precursor="true">MADALLNQLSLTLSVPSSQAFAAPAMSLADRASRALESGVWGAVMYIVIGLVAVLTGVSVLGLVMSYIERKVAGHFQCRLGPMRVGPHGVLQSLADGIKLLFKEGIEPGQGDKVIFIGAPIFSITATILLLAIVPLAPGIQVVDMNVGVVYIAAVSGLGVMGILMGGWSSNNKWSLLGAMRAGAQMISYEVSLTIALLVVVLFSGTLKVSEIIESQQQGWWIWRGHGVAIVAFCLYVIASTAELNRTPFDLPEGESELTGGYHTEYSGLRFSFFFLAEFANLFVFSALAVTFFFGGWLPFHVGNYEGFNAVMDLLPPVISPMFWFGSKCALLIFVLMWFRWTFPRLRMDQLMRLEWKVLLPIGFVNLILAATVVLTGLYFFPSAT</sequence>
<keyword evidence="4 5" id="KW-0472">Membrane</keyword>
<dbReference type="PANTHER" id="PTHR11432:SF3">
    <property type="entry name" value="NADH-UBIQUINONE OXIDOREDUCTASE CHAIN 1"/>
    <property type="match status" value="1"/>
</dbReference>
<dbReference type="AlphaFoldDB" id="A0A518HNK1"/>
<protein>
    <recommendedName>
        <fullName evidence="5">NADH-quinone oxidoreductase subunit H</fullName>
        <ecNumber evidence="5">7.1.1.-</ecNumber>
    </recommendedName>
    <alternativeName>
        <fullName evidence="5">NADH dehydrogenase I subunit H</fullName>
    </alternativeName>
    <alternativeName>
        <fullName evidence="5">NDH-1 subunit H</fullName>
    </alternativeName>
</protein>
<comment type="subcellular location">
    <subcellularLocation>
        <location evidence="5 6">Cell membrane</location>
        <topology evidence="5 6">Multi-pass membrane protein</topology>
    </subcellularLocation>
    <subcellularLocation>
        <location evidence="1">Membrane</location>
        <topology evidence="1">Multi-pass membrane protein</topology>
    </subcellularLocation>
</comment>
<organism evidence="8 9">
    <name type="scientific">Stieleria neptunia</name>
    <dbReference type="NCBI Taxonomy" id="2527979"/>
    <lineage>
        <taxon>Bacteria</taxon>
        <taxon>Pseudomonadati</taxon>
        <taxon>Planctomycetota</taxon>
        <taxon>Planctomycetia</taxon>
        <taxon>Pirellulales</taxon>
        <taxon>Pirellulaceae</taxon>
        <taxon>Stieleria</taxon>
    </lineage>
</organism>
<dbReference type="PANTHER" id="PTHR11432">
    <property type="entry name" value="NADH DEHYDROGENASE SUBUNIT 1"/>
    <property type="match status" value="1"/>
</dbReference>
<dbReference type="EMBL" id="CP037423">
    <property type="protein sequence ID" value="QDV42425.1"/>
    <property type="molecule type" value="Genomic_DNA"/>
</dbReference>
<evidence type="ECO:0000256" key="2">
    <source>
        <dbReference type="ARBA" id="ARBA00022692"/>
    </source>
</evidence>
<dbReference type="GO" id="GO:0016655">
    <property type="term" value="F:oxidoreductase activity, acting on NAD(P)H, quinone or similar compound as acceptor"/>
    <property type="evidence" value="ECO:0007669"/>
    <property type="project" value="UniProtKB-UniRule"/>
</dbReference>
<evidence type="ECO:0000256" key="4">
    <source>
        <dbReference type="ARBA" id="ARBA00023136"/>
    </source>
</evidence>
<reference evidence="8 9" key="1">
    <citation type="submission" date="2019-03" db="EMBL/GenBank/DDBJ databases">
        <title>Deep-cultivation of Planctomycetes and their phenomic and genomic characterization uncovers novel biology.</title>
        <authorList>
            <person name="Wiegand S."/>
            <person name="Jogler M."/>
            <person name="Boedeker C."/>
            <person name="Pinto D."/>
            <person name="Vollmers J."/>
            <person name="Rivas-Marin E."/>
            <person name="Kohn T."/>
            <person name="Peeters S.H."/>
            <person name="Heuer A."/>
            <person name="Rast P."/>
            <person name="Oberbeckmann S."/>
            <person name="Bunk B."/>
            <person name="Jeske O."/>
            <person name="Meyerdierks A."/>
            <person name="Storesund J.E."/>
            <person name="Kallscheuer N."/>
            <person name="Luecker S."/>
            <person name="Lage O.M."/>
            <person name="Pohl T."/>
            <person name="Merkel B.J."/>
            <person name="Hornburger P."/>
            <person name="Mueller R.-W."/>
            <person name="Bruemmer F."/>
            <person name="Labrenz M."/>
            <person name="Spormann A.M."/>
            <person name="Op den Camp H."/>
            <person name="Overmann J."/>
            <person name="Amann R."/>
            <person name="Jetten M.S.M."/>
            <person name="Mascher T."/>
            <person name="Medema M.H."/>
            <person name="Devos D.P."/>
            <person name="Kaster A.-K."/>
            <person name="Ovreas L."/>
            <person name="Rohde M."/>
            <person name="Galperin M.Y."/>
            <person name="Jogler C."/>
        </authorList>
    </citation>
    <scope>NUCLEOTIDE SEQUENCE [LARGE SCALE GENOMIC DNA]</scope>
    <source>
        <strain evidence="8 9">Enr13</strain>
    </source>
</reference>
<evidence type="ECO:0000256" key="7">
    <source>
        <dbReference type="SAM" id="SignalP"/>
    </source>
</evidence>
<feature type="transmembrane region" description="Helical" evidence="5">
    <location>
        <begin position="149"/>
        <end position="168"/>
    </location>
</feature>
<dbReference type="NCBIfam" id="NF004741">
    <property type="entry name" value="PRK06076.1-2"/>
    <property type="match status" value="1"/>
</dbReference>
<feature type="transmembrane region" description="Helical" evidence="5">
    <location>
        <begin position="273"/>
        <end position="298"/>
    </location>
</feature>
<feature type="transmembrane region" description="Helical" evidence="5">
    <location>
        <begin position="221"/>
        <end position="239"/>
    </location>
</feature>
<dbReference type="GO" id="GO:0005886">
    <property type="term" value="C:plasma membrane"/>
    <property type="evidence" value="ECO:0007669"/>
    <property type="project" value="UniProtKB-SubCell"/>
</dbReference>
<evidence type="ECO:0000313" key="9">
    <source>
        <dbReference type="Proteomes" id="UP000319004"/>
    </source>
</evidence>
<keyword evidence="5 6" id="KW-0520">NAD</keyword>
<dbReference type="EC" id="7.1.1.-" evidence="5"/>
<feature type="chain" id="PRO_5021946540" description="NADH-quinone oxidoreductase subunit H" evidence="7">
    <location>
        <begin position="23"/>
        <end position="385"/>
    </location>
</feature>
<keyword evidence="2 5" id="KW-0812">Transmembrane</keyword>
<keyword evidence="5" id="KW-0874">Quinone</keyword>
<evidence type="ECO:0000256" key="3">
    <source>
        <dbReference type="ARBA" id="ARBA00022989"/>
    </source>
</evidence>
<dbReference type="HAMAP" id="MF_01350">
    <property type="entry name" value="NDH1_NuoH"/>
    <property type="match status" value="1"/>
</dbReference>
<feature type="transmembrane region" description="Helical" evidence="5">
    <location>
        <begin position="114"/>
        <end position="137"/>
    </location>
</feature>
<dbReference type="InterPro" id="IPR001694">
    <property type="entry name" value="NADH_UbQ_OxRdtase_su1/FPO"/>
</dbReference>
<keyword evidence="7" id="KW-0732">Signal</keyword>
<feature type="transmembrane region" description="Helical" evidence="5">
    <location>
        <begin position="359"/>
        <end position="381"/>
    </location>
</feature>
<feature type="transmembrane region" description="Helical" evidence="5">
    <location>
        <begin position="46"/>
        <end position="68"/>
    </location>
</feature>
<feature type="transmembrane region" description="Helical" evidence="5">
    <location>
        <begin position="318"/>
        <end position="339"/>
    </location>
</feature>
<feature type="transmembrane region" description="Helical" evidence="5">
    <location>
        <begin position="189"/>
        <end position="209"/>
    </location>
</feature>
<comment type="similarity">
    <text evidence="5 6">Belongs to the complex I subunit 1 family.</text>
</comment>
<comment type="catalytic activity">
    <reaction evidence="5">
        <text>a quinone + NADH + 5 H(+)(in) = a quinol + NAD(+) + 4 H(+)(out)</text>
        <dbReference type="Rhea" id="RHEA:57888"/>
        <dbReference type="ChEBI" id="CHEBI:15378"/>
        <dbReference type="ChEBI" id="CHEBI:24646"/>
        <dbReference type="ChEBI" id="CHEBI:57540"/>
        <dbReference type="ChEBI" id="CHEBI:57945"/>
        <dbReference type="ChEBI" id="CHEBI:132124"/>
    </reaction>
</comment>
<proteinExistence type="inferred from homology"/>
<evidence type="ECO:0000313" key="8">
    <source>
        <dbReference type="EMBL" id="QDV42425.1"/>
    </source>
</evidence>
<dbReference type="KEGG" id="snep:Enr13x_22720"/>
<keyword evidence="8" id="KW-0560">Oxidoreductase</keyword>
<keyword evidence="3 5" id="KW-1133">Transmembrane helix</keyword>
<accession>A0A518HNK1</accession>
<dbReference type="InterPro" id="IPR018086">
    <property type="entry name" value="NADH_UbQ_OxRdtase_su1_CS"/>
</dbReference>
<keyword evidence="9" id="KW-1185">Reference proteome</keyword>
<keyword evidence="5" id="KW-1278">Translocase</keyword>
<dbReference type="PROSITE" id="PS00668">
    <property type="entry name" value="COMPLEX1_ND1_2"/>
    <property type="match status" value="1"/>
</dbReference>
<comment type="subunit">
    <text evidence="5">NDH-1 is composed of 14 different subunits. Subunits NuoA, H, J, K, L, M, N constitute the membrane sector of the complex.</text>
</comment>
<dbReference type="Pfam" id="PF00146">
    <property type="entry name" value="NADHdh"/>
    <property type="match status" value="1"/>
</dbReference>
<comment type="function">
    <text evidence="5">NDH-1 shuttles electrons from NADH, via FMN and iron-sulfur (Fe-S) centers, to quinones in the respiratory chain. The immediate electron acceptor for the enzyme in this species is believed to be ubiquinone. Couples the redox reaction to proton translocation (for every two electrons transferred, four hydrogen ions are translocated across the cytoplasmic membrane), and thus conserves the redox energy in a proton gradient. This subunit may bind ubiquinone.</text>
</comment>
<dbReference type="RefSeq" id="WP_197455939.1">
    <property type="nucleotide sequence ID" value="NZ_CP037423.1"/>
</dbReference>
<dbReference type="GO" id="GO:0048038">
    <property type="term" value="F:quinone binding"/>
    <property type="evidence" value="ECO:0007669"/>
    <property type="project" value="UniProtKB-KW"/>
</dbReference>
<dbReference type="Proteomes" id="UP000319004">
    <property type="component" value="Chromosome"/>
</dbReference>
<name>A0A518HNK1_9BACT</name>
<dbReference type="GO" id="GO:0009060">
    <property type="term" value="P:aerobic respiration"/>
    <property type="evidence" value="ECO:0007669"/>
    <property type="project" value="TreeGrafter"/>
</dbReference>
<gene>
    <name evidence="5 8" type="primary">nuoH</name>
    <name evidence="8" type="ORF">Enr13x_22720</name>
</gene>
<evidence type="ECO:0000256" key="1">
    <source>
        <dbReference type="ARBA" id="ARBA00004141"/>
    </source>
</evidence>